<keyword evidence="2" id="KW-0732">Signal</keyword>
<proteinExistence type="predicted"/>
<organism evidence="4 5">
    <name type="scientific">Tilletia caries</name>
    <name type="common">wheat bunt fungus</name>
    <dbReference type="NCBI Taxonomy" id="13290"/>
    <lineage>
        <taxon>Eukaryota</taxon>
        <taxon>Fungi</taxon>
        <taxon>Dikarya</taxon>
        <taxon>Basidiomycota</taxon>
        <taxon>Ustilaginomycotina</taxon>
        <taxon>Exobasidiomycetes</taxon>
        <taxon>Tilletiales</taxon>
        <taxon>Tilletiaceae</taxon>
        <taxon>Tilletia</taxon>
    </lineage>
</organism>
<sequence length="400" mass="43602">MVRILSTLTSIALVAAVASAIPLEERSVKVVHDNDGVDAKGAKIGLNLLNNLHLFDDGHILKRKATKIVHDNDLVDAKNLKLNLNLLNDLDILKRKATTFVHDNDLVDAKGLKLGLNLLNDIDLLKRKATSFVDDDDLIDLKNTKINLDLLKNLHILKRGSNALDAIIARSEDKAVEARGCSTNVVHDNDLIDLKNLKAVLNVLSRSTPEKRGSKSVSYSDNDLLDLKDLGVNVNILSGRPQYCVPVPHTPKPTQKPTRTPKPTPKPTRTPKPTTTRKPTTTKHTTTKKHITTKHTPKPTQKPPTSCPSGFDHVSHGSTCGSVYESDNDLIDLKDLTINVCILDFSGKCGKDSGKKSPSWTCQTAGGCCVQKGTKSTTVVDDDDLLDLKNIGINLGLLNF</sequence>
<protein>
    <recommendedName>
        <fullName evidence="7">Hydrophobin</fullName>
    </recommendedName>
</protein>
<gene>
    <name evidence="4" type="ORF">A4X03_0g1695</name>
    <name evidence="3" type="ORF">JKIAZH3_G8740</name>
</gene>
<dbReference type="AlphaFoldDB" id="A0A177V795"/>
<keyword evidence="6" id="KW-1185">Reference proteome</keyword>
<evidence type="ECO:0000256" key="2">
    <source>
        <dbReference type="SAM" id="SignalP"/>
    </source>
</evidence>
<feature type="chain" id="PRO_5043937998" description="Hydrophobin" evidence="2">
    <location>
        <begin position="21"/>
        <end position="400"/>
    </location>
</feature>
<dbReference type="Proteomes" id="UP000836402">
    <property type="component" value="Unassembled WGS sequence"/>
</dbReference>
<name>A0A177V795_9BASI</name>
<evidence type="ECO:0000256" key="1">
    <source>
        <dbReference type="SAM" id="MobiDB-lite"/>
    </source>
</evidence>
<feature type="region of interest" description="Disordered" evidence="1">
    <location>
        <begin position="241"/>
        <end position="310"/>
    </location>
</feature>
<dbReference type="EMBL" id="LWDD02000144">
    <property type="protein sequence ID" value="KAE8263421.1"/>
    <property type="molecule type" value="Genomic_DNA"/>
</dbReference>
<evidence type="ECO:0008006" key="7">
    <source>
        <dbReference type="Google" id="ProtNLM"/>
    </source>
</evidence>
<dbReference type="Proteomes" id="UP000077671">
    <property type="component" value="Unassembled WGS sequence"/>
</dbReference>
<comment type="caution">
    <text evidence="4">The sequence shown here is derived from an EMBL/GenBank/DDBJ whole genome shotgun (WGS) entry which is preliminary data.</text>
</comment>
<feature type="signal peptide" evidence="2">
    <location>
        <begin position="1"/>
        <end position="20"/>
    </location>
</feature>
<feature type="compositionally biased region" description="Pro residues" evidence="1">
    <location>
        <begin position="260"/>
        <end position="270"/>
    </location>
</feature>
<accession>A0A177V795</accession>
<reference evidence="3" key="3">
    <citation type="submission" date="2020-10" db="EMBL/GenBank/DDBJ databases">
        <authorList>
            <person name="Sedaghatjoo S."/>
        </authorList>
    </citation>
    <scope>NUCLEOTIDE SEQUENCE</scope>
    <source>
        <strain evidence="3">AZH3</strain>
    </source>
</reference>
<reference evidence="4" key="1">
    <citation type="submission" date="2016-04" db="EMBL/GenBank/DDBJ databases">
        <authorList>
            <person name="Nguyen H.D."/>
            <person name="Kesanakurti P."/>
            <person name="Cullis J."/>
            <person name="Levesque C.A."/>
            <person name="Hambleton S."/>
        </authorList>
    </citation>
    <scope>NUCLEOTIDE SEQUENCE</scope>
    <source>
        <strain evidence="4">DAOMC 238032</strain>
    </source>
</reference>
<evidence type="ECO:0000313" key="6">
    <source>
        <dbReference type="Proteomes" id="UP000836402"/>
    </source>
</evidence>
<evidence type="ECO:0000313" key="3">
    <source>
        <dbReference type="EMBL" id="CAD6925362.1"/>
    </source>
</evidence>
<feature type="compositionally biased region" description="Basic residues" evidence="1">
    <location>
        <begin position="285"/>
        <end position="297"/>
    </location>
</feature>
<feature type="compositionally biased region" description="Low complexity" evidence="1">
    <location>
        <begin position="271"/>
        <end position="284"/>
    </location>
</feature>
<evidence type="ECO:0000313" key="5">
    <source>
        <dbReference type="Proteomes" id="UP000077671"/>
    </source>
</evidence>
<reference evidence="4" key="2">
    <citation type="journal article" date="2019" name="IMA Fungus">
        <title>Genome sequencing and comparison of five Tilletia species to identify candidate genes for the detection of regulated species infecting wheat.</title>
        <authorList>
            <person name="Nguyen H.D.T."/>
            <person name="Sultana T."/>
            <person name="Kesanakurti P."/>
            <person name="Hambleton S."/>
        </authorList>
    </citation>
    <scope>NUCLEOTIDE SEQUENCE</scope>
    <source>
        <strain evidence="4">DAOMC 238032</strain>
    </source>
</reference>
<evidence type="ECO:0000313" key="4">
    <source>
        <dbReference type="EMBL" id="KAE8263421.1"/>
    </source>
</evidence>
<dbReference type="EMBL" id="CAJHJG010002984">
    <property type="protein sequence ID" value="CAD6925362.1"/>
    <property type="molecule type" value="Genomic_DNA"/>
</dbReference>